<dbReference type="Pfam" id="PF20123">
    <property type="entry name" value="DUF6513"/>
    <property type="match status" value="1"/>
</dbReference>
<gene>
    <name evidence="2" type="ORF">EF807_06045</name>
</gene>
<evidence type="ECO:0000313" key="2">
    <source>
        <dbReference type="EMBL" id="RZN68405.1"/>
    </source>
</evidence>
<protein>
    <submittedName>
        <fullName evidence="2">Dihydropteroate synthase-like protein</fullName>
    </submittedName>
</protein>
<dbReference type="NCBIfam" id="TIGR00284">
    <property type="entry name" value="dihydropteroate synthase-like protein"/>
    <property type="match status" value="1"/>
</dbReference>
<evidence type="ECO:0000313" key="3">
    <source>
        <dbReference type="Proteomes" id="UP000320766"/>
    </source>
</evidence>
<sequence length="444" mass="49673">MKILAITGKKAEKAVRESVGQYADLLVCNIKVASFITPKILRKRLGETDINIKNYDMILIPGLIKASFEELEEDLRMPIRLGPKNAYDLRYILPEADRIEFSKEVPACELLKNVRREEAEREILNLEKSAKSAFKLKELKIGGSSRMKVLAEIVGADKYEREDLSIKIRDYLREGADMIDLGISMDADVDDVERSIDVALGFDLPFSIDTSVPEFLLSGCGRADMLLSANKEILDGIGEKIAEADSAVTIIAEEDSDLDENLNLARELGIKKIVADPILNHVGEGLVASLERYKKIREKFKDIPLFFGVGNVSELIDADSVGVNAILSGLASELNADILFTPEYSQKCFGSIYELRRASEMMFLSENRGMPPKDLGIDLLLFKEKRKKTSFFQTTKIVAAKEKKEWKIDPLGGFLINVKDGWIYAIHRRCTILGKGAKEIMDTI</sequence>
<dbReference type="InterPro" id="IPR000489">
    <property type="entry name" value="Pterin-binding_dom"/>
</dbReference>
<reference evidence="2 3" key="1">
    <citation type="journal article" date="2019" name="Nat. Microbiol.">
        <title>Wide diversity of methane and short-chain alkane metabolisms in uncultured archaea.</title>
        <authorList>
            <person name="Borrel G."/>
            <person name="Adam P.S."/>
            <person name="McKay L.J."/>
            <person name="Chen L.X."/>
            <person name="Sierra-Garcia I.N."/>
            <person name="Sieber C.M."/>
            <person name="Letourneur Q."/>
            <person name="Ghozlane A."/>
            <person name="Andersen G.L."/>
            <person name="Li W.J."/>
            <person name="Hallam S.J."/>
            <person name="Muyzer G."/>
            <person name="de Oliveira V.M."/>
            <person name="Inskeep W.P."/>
            <person name="Banfield J.F."/>
            <person name="Gribaldo S."/>
        </authorList>
    </citation>
    <scope>NUCLEOTIDE SEQUENCE [LARGE SCALE GENOMIC DNA]</scope>
    <source>
        <strain evidence="2">NM1b</strain>
    </source>
</reference>
<dbReference type="Pfam" id="PF03599">
    <property type="entry name" value="CdhD"/>
    <property type="match status" value="1"/>
</dbReference>
<dbReference type="EMBL" id="RXIL01000108">
    <property type="protein sequence ID" value="RZN68405.1"/>
    <property type="molecule type" value="Genomic_DNA"/>
</dbReference>
<dbReference type="InterPro" id="IPR045406">
    <property type="entry name" value="DUF6513"/>
</dbReference>
<evidence type="ECO:0000259" key="1">
    <source>
        <dbReference type="PROSITE" id="PS50972"/>
    </source>
</evidence>
<organism evidence="2 3">
    <name type="scientific">Candidatus Methanolliviera hydrocarbonicum</name>
    <dbReference type="NCBI Taxonomy" id="2491085"/>
    <lineage>
        <taxon>Archaea</taxon>
        <taxon>Methanobacteriati</taxon>
        <taxon>Methanobacteriota</taxon>
        <taxon>Candidatus Methanoliparia</taxon>
        <taxon>Candidatus Methanoliparales</taxon>
        <taxon>Candidatus Methanollivieraceae</taxon>
        <taxon>Candidatus Methanolliviera</taxon>
    </lineage>
</organism>
<feature type="non-terminal residue" evidence="2">
    <location>
        <position position="444"/>
    </location>
</feature>
<accession>A0A520KVV6</accession>
<dbReference type="InterPro" id="IPR011005">
    <property type="entry name" value="Dihydropteroate_synth-like_sf"/>
</dbReference>
<feature type="domain" description="Pterin-binding" evidence="1">
    <location>
        <begin position="133"/>
        <end position="363"/>
    </location>
</feature>
<name>A0A520KVV6_9EURY</name>
<dbReference type="SUPFAM" id="SSF51717">
    <property type="entry name" value="Dihydropteroate synthetase-like"/>
    <property type="match status" value="1"/>
</dbReference>
<dbReference type="GO" id="GO:0042558">
    <property type="term" value="P:pteridine-containing compound metabolic process"/>
    <property type="evidence" value="ECO:0007669"/>
    <property type="project" value="InterPro"/>
</dbReference>
<dbReference type="InterPro" id="IPR016041">
    <property type="entry name" value="Ac-CoA_synth_d_su_TIM-brl"/>
</dbReference>
<dbReference type="PROSITE" id="PS50972">
    <property type="entry name" value="PTERIN_BINDING"/>
    <property type="match status" value="1"/>
</dbReference>
<comment type="caution">
    <text evidence="2">The sequence shown here is derived from an EMBL/GenBank/DDBJ whole genome shotgun (WGS) entry which is preliminary data.</text>
</comment>
<dbReference type="AlphaFoldDB" id="A0A520KVV6"/>
<dbReference type="InterPro" id="IPR005236">
    <property type="entry name" value="Dihydropt_synth"/>
</dbReference>
<proteinExistence type="predicted"/>
<dbReference type="Proteomes" id="UP000320766">
    <property type="component" value="Unassembled WGS sequence"/>
</dbReference>
<dbReference type="Gene3D" id="3.20.20.20">
    <property type="entry name" value="Dihydropteroate synthase-like"/>
    <property type="match status" value="1"/>
</dbReference>